<evidence type="ECO:0000313" key="2">
    <source>
        <dbReference type="Proteomes" id="UP000664167"/>
    </source>
</evidence>
<gene>
    <name evidence="1" type="ORF">J0695_37445</name>
</gene>
<reference evidence="1" key="1">
    <citation type="submission" date="2021-03" db="EMBL/GenBank/DDBJ databases">
        <title>Streptomyces poriferae sp. nov., a novel marine sponge-derived Actinobacteria species with anti-MRSA activity.</title>
        <authorList>
            <person name="Sandoval-Powers M."/>
            <person name="Kralova S."/>
            <person name="Nguyen G.-S."/>
            <person name="Fawwal D."/>
            <person name="Degnes K."/>
            <person name="Klinkenberg G."/>
            <person name="Sletta H."/>
            <person name="Wentzel A."/>
            <person name="Liles M.R."/>
        </authorList>
    </citation>
    <scope>NUCLEOTIDE SEQUENCE</scope>
    <source>
        <strain evidence="1">DSM 41794</strain>
    </source>
</reference>
<evidence type="ECO:0000313" key="1">
    <source>
        <dbReference type="EMBL" id="MBO0517404.1"/>
    </source>
</evidence>
<dbReference type="AlphaFoldDB" id="A0A939FFZ4"/>
<keyword evidence="2" id="KW-1185">Reference proteome</keyword>
<comment type="caution">
    <text evidence="1">The sequence shown here is derived from an EMBL/GenBank/DDBJ whole genome shotgun (WGS) entry which is preliminary data.</text>
</comment>
<organism evidence="1 2">
    <name type="scientific">Streptomyces beijiangensis</name>
    <dbReference type="NCBI Taxonomy" id="163361"/>
    <lineage>
        <taxon>Bacteria</taxon>
        <taxon>Bacillati</taxon>
        <taxon>Actinomycetota</taxon>
        <taxon>Actinomycetes</taxon>
        <taxon>Kitasatosporales</taxon>
        <taxon>Streptomycetaceae</taxon>
        <taxon>Streptomyces</taxon>
    </lineage>
</organism>
<proteinExistence type="predicted"/>
<dbReference type="EMBL" id="JAFLRJ010000605">
    <property type="protein sequence ID" value="MBO0517404.1"/>
    <property type="molecule type" value="Genomic_DNA"/>
</dbReference>
<dbReference type="RefSeq" id="WP_206969224.1">
    <property type="nucleotide sequence ID" value="NZ_BAAAJJ010000002.1"/>
</dbReference>
<dbReference type="Proteomes" id="UP000664167">
    <property type="component" value="Unassembled WGS sequence"/>
</dbReference>
<protein>
    <submittedName>
        <fullName evidence="1">Uncharacterized protein</fullName>
    </submittedName>
</protein>
<sequence>MVDALLLANQIVPYVTAAVGSYGTAVLTRASGAGADATVSLGTRILQRIWRREDSRADIERAVRDAVAAPEDEDFQAALRAQIKRALRDDAELAAEIAGLLPQAGASVSASGDGAVAAQRNEGVISTGDNATIQR</sequence>
<name>A0A939FFZ4_9ACTN</name>
<accession>A0A939FFZ4</accession>